<evidence type="ECO:0000313" key="2">
    <source>
        <dbReference type="Proteomes" id="UP000521943"/>
    </source>
</evidence>
<keyword evidence="2" id="KW-1185">Reference proteome</keyword>
<dbReference type="OrthoDB" id="440325at2759"/>
<name>A0A8H6HXU8_9AGAR</name>
<dbReference type="Proteomes" id="UP000521943">
    <property type="component" value="Unassembled WGS sequence"/>
</dbReference>
<dbReference type="InterPro" id="IPR016162">
    <property type="entry name" value="Ald_DH_N"/>
</dbReference>
<proteinExistence type="predicted"/>
<organism evidence="1 2">
    <name type="scientific">Ephemerocybe angulata</name>
    <dbReference type="NCBI Taxonomy" id="980116"/>
    <lineage>
        <taxon>Eukaryota</taxon>
        <taxon>Fungi</taxon>
        <taxon>Dikarya</taxon>
        <taxon>Basidiomycota</taxon>
        <taxon>Agaricomycotina</taxon>
        <taxon>Agaricomycetes</taxon>
        <taxon>Agaricomycetidae</taxon>
        <taxon>Agaricales</taxon>
        <taxon>Agaricineae</taxon>
        <taxon>Psathyrellaceae</taxon>
        <taxon>Ephemerocybe</taxon>
    </lineage>
</organism>
<evidence type="ECO:0000313" key="1">
    <source>
        <dbReference type="EMBL" id="KAF6755220.1"/>
    </source>
</evidence>
<accession>A0A8H6HXU8</accession>
<reference evidence="1 2" key="1">
    <citation type="submission" date="2020-07" db="EMBL/GenBank/DDBJ databases">
        <title>Comparative genomics of pyrophilous fungi reveals a link between fire events and developmental genes.</title>
        <authorList>
            <consortium name="DOE Joint Genome Institute"/>
            <person name="Steindorff A.S."/>
            <person name="Carver A."/>
            <person name="Calhoun S."/>
            <person name="Stillman K."/>
            <person name="Liu H."/>
            <person name="Lipzen A."/>
            <person name="Pangilinan J."/>
            <person name="Labutti K."/>
            <person name="Bruns T.D."/>
            <person name="Grigoriev I.V."/>
        </authorList>
    </citation>
    <scope>NUCLEOTIDE SEQUENCE [LARGE SCALE GENOMIC DNA]</scope>
    <source>
        <strain evidence="1 2">CBS 144469</strain>
    </source>
</reference>
<dbReference type="GO" id="GO:0016491">
    <property type="term" value="F:oxidoreductase activity"/>
    <property type="evidence" value="ECO:0007669"/>
    <property type="project" value="InterPro"/>
</dbReference>
<gene>
    <name evidence="1" type="ORF">DFP72DRAFT_897538</name>
</gene>
<comment type="caution">
    <text evidence="1">The sequence shown here is derived from an EMBL/GenBank/DDBJ whole genome shotgun (WGS) entry which is preliminary data.</text>
</comment>
<dbReference type="Gene3D" id="3.40.605.10">
    <property type="entry name" value="Aldehyde Dehydrogenase, Chain A, domain 1"/>
    <property type="match status" value="1"/>
</dbReference>
<sequence>MNAKGLVLIISPCIARGNIILAFQRLCGASTAGCPAFIKTSEVVPTCSKLLAELIPKYLEPAASRRTGRCTRDNEDS</sequence>
<dbReference type="EMBL" id="JACGCI010000031">
    <property type="protein sequence ID" value="KAF6755220.1"/>
    <property type="molecule type" value="Genomic_DNA"/>
</dbReference>
<protein>
    <submittedName>
        <fullName evidence="1">Uncharacterized protein</fullName>
    </submittedName>
</protein>
<dbReference type="AlphaFoldDB" id="A0A8H6HXU8"/>